<name>A0AAV4WB14_CAEEX</name>
<dbReference type="Proteomes" id="UP001054945">
    <property type="component" value="Unassembled WGS sequence"/>
</dbReference>
<reference evidence="2 3" key="1">
    <citation type="submission" date="2021-06" db="EMBL/GenBank/DDBJ databases">
        <title>Caerostris extrusa draft genome.</title>
        <authorList>
            <person name="Kono N."/>
            <person name="Arakawa K."/>
        </authorList>
    </citation>
    <scope>NUCLEOTIDE SEQUENCE [LARGE SCALE GENOMIC DNA]</scope>
</reference>
<protein>
    <submittedName>
        <fullName evidence="2">Uncharacterized protein</fullName>
    </submittedName>
</protein>
<organism evidence="2 3">
    <name type="scientific">Caerostris extrusa</name>
    <name type="common">Bark spider</name>
    <name type="synonym">Caerostris bankana</name>
    <dbReference type="NCBI Taxonomy" id="172846"/>
    <lineage>
        <taxon>Eukaryota</taxon>
        <taxon>Metazoa</taxon>
        <taxon>Ecdysozoa</taxon>
        <taxon>Arthropoda</taxon>
        <taxon>Chelicerata</taxon>
        <taxon>Arachnida</taxon>
        <taxon>Araneae</taxon>
        <taxon>Araneomorphae</taxon>
        <taxon>Entelegynae</taxon>
        <taxon>Araneoidea</taxon>
        <taxon>Araneidae</taxon>
        <taxon>Caerostris</taxon>
    </lineage>
</organism>
<evidence type="ECO:0000313" key="1">
    <source>
        <dbReference type="EMBL" id="GIX70136.1"/>
    </source>
</evidence>
<gene>
    <name evidence="1" type="ORF">CEXT_3001</name>
    <name evidence="2" type="ORF">CEXT_585611</name>
</gene>
<proteinExistence type="predicted"/>
<comment type="caution">
    <text evidence="2">The sequence shown here is derived from an EMBL/GenBank/DDBJ whole genome shotgun (WGS) entry which is preliminary data.</text>
</comment>
<dbReference type="EMBL" id="BPLR01019650">
    <property type="protein sequence ID" value="GIX70136.1"/>
    <property type="molecule type" value="Genomic_DNA"/>
</dbReference>
<keyword evidence="3" id="KW-1185">Reference proteome</keyword>
<evidence type="ECO:0000313" key="2">
    <source>
        <dbReference type="EMBL" id="GIY79817.1"/>
    </source>
</evidence>
<accession>A0AAV4WB14</accession>
<dbReference type="EMBL" id="BPLR01015934">
    <property type="protein sequence ID" value="GIY79817.1"/>
    <property type="molecule type" value="Genomic_DNA"/>
</dbReference>
<evidence type="ECO:0000313" key="3">
    <source>
        <dbReference type="Proteomes" id="UP001054945"/>
    </source>
</evidence>
<dbReference type="AlphaFoldDB" id="A0AAV4WB14"/>
<sequence length="122" mass="13606">MAASPHCIHAGHLRNPKRSLLTNVHQPTAVPDSPISQYVRCIPCAIYFELPRDGLSLSTYWSFSSGFFRRFDVRNRFTGPRGTAWAHLCSFPSIASLRKMAHTGNEPNVTDNCAACLAHTIY</sequence>